<feature type="domain" description="Histidine kinase" evidence="6">
    <location>
        <begin position="157"/>
        <end position="378"/>
    </location>
</feature>
<evidence type="ECO:0000256" key="1">
    <source>
        <dbReference type="ARBA" id="ARBA00000085"/>
    </source>
</evidence>
<dbReference type="SUPFAM" id="SSF55785">
    <property type="entry name" value="PYP-like sensor domain (PAS domain)"/>
    <property type="match status" value="1"/>
</dbReference>
<keyword evidence="3 5" id="KW-0597">Phosphoprotein</keyword>
<dbReference type="Gene3D" id="3.30.565.10">
    <property type="entry name" value="Histidine kinase-like ATPase, C-terminal domain"/>
    <property type="match status" value="1"/>
</dbReference>
<dbReference type="CDD" id="cd16922">
    <property type="entry name" value="HATPase_EvgS-ArcB-TorS-like"/>
    <property type="match status" value="1"/>
</dbReference>
<dbReference type="CDD" id="cd17546">
    <property type="entry name" value="REC_hyHK_CKI1_RcsC-like"/>
    <property type="match status" value="1"/>
</dbReference>
<evidence type="ECO:0000256" key="3">
    <source>
        <dbReference type="ARBA" id="ARBA00022553"/>
    </source>
</evidence>
<dbReference type="SMART" id="SM00387">
    <property type="entry name" value="HATPase_c"/>
    <property type="match status" value="1"/>
</dbReference>
<dbReference type="Gene3D" id="3.30.450.20">
    <property type="entry name" value="PAS domain"/>
    <property type="match status" value="1"/>
</dbReference>
<dbReference type="InterPro" id="IPR004358">
    <property type="entry name" value="Sig_transdc_His_kin-like_C"/>
</dbReference>
<feature type="domain" description="PAC" evidence="8">
    <location>
        <begin position="88"/>
        <end position="139"/>
    </location>
</feature>
<evidence type="ECO:0000259" key="7">
    <source>
        <dbReference type="PROSITE" id="PS50110"/>
    </source>
</evidence>
<dbReference type="InterPro" id="IPR000700">
    <property type="entry name" value="PAS-assoc_C"/>
</dbReference>
<organism evidence="9 10">
    <name type="scientific">Parathalassolituus penaei</name>
    <dbReference type="NCBI Taxonomy" id="2997323"/>
    <lineage>
        <taxon>Bacteria</taxon>
        <taxon>Pseudomonadati</taxon>
        <taxon>Pseudomonadota</taxon>
        <taxon>Gammaproteobacteria</taxon>
        <taxon>Oceanospirillales</taxon>
        <taxon>Oceanospirillaceae</taxon>
        <taxon>Parathalassolituus</taxon>
    </lineage>
</organism>
<dbReference type="EMBL" id="JAPNOA010000039">
    <property type="protein sequence ID" value="MCY0966104.1"/>
    <property type="molecule type" value="Genomic_DNA"/>
</dbReference>
<keyword evidence="9" id="KW-0067">ATP-binding</keyword>
<protein>
    <recommendedName>
        <fullName evidence="2">histidine kinase</fullName>
        <ecNumber evidence="2">2.7.13.3</ecNumber>
    </recommendedName>
</protein>
<evidence type="ECO:0000313" key="9">
    <source>
        <dbReference type="EMBL" id="MCY0966104.1"/>
    </source>
</evidence>
<proteinExistence type="predicted"/>
<evidence type="ECO:0000256" key="5">
    <source>
        <dbReference type="PROSITE-ProRule" id="PRU00169"/>
    </source>
</evidence>
<dbReference type="GO" id="GO:0000155">
    <property type="term" value="F:phosphorelay sensor kinase activity"/>
    <property type="evidence" value="ECO:0007669"/>
    <property type="project" value="InterPro"/>
</dbReference>
<dbReference type="InterPro" id="IPR011006">
    <property type="entry name" value="CheY-like_superfamily"/>
</dbReference>
<dbReference type="SUPFAM" id="SSF47384">
    <property type="entry name" value="Homodimeric domain of signal transducing histidine kinase"/>
    <property type="match status" value="1"/>
</dbReference>
<dbReference type="RefSeq" id="WP_283174315.1">
    <property type="nucleotide sequence ID" value="NZ_JAPNOA010000039.1"/>
</dbReference>
<dbReference type="PROSITE" id="PS50110">
    <property type="entry name" value="RESPONSE_REGULATORY"/>
    <property type="match status" value="1"/>
</dbReference>
<feature type="domain" description="Response regulatory" evidence="7">
    <location>
        <begin position="401"/>
        <end position="518"/>
    </location>
</feature>
<keyword evidence="9" id="KW-0547">Nucleotide-binding</keyword>
<feature type="modified residue" description="4-aspartylphosphate" evidence="5">
    <location>
        <position position="450"/>
    </location>
</feature>
<dbReference type="PANTHER" id="PTHR45339:SF1">
    <property type="entry name" value="HYBRID SIGNAL TRANSDUCTION HISTIDINE KINASE J"/>
    <property type="match status" value="1"/>
</dbReference>
<dbReference type="PROSITE" id="PS50109">
    <property type="entry name" value="HIS_KIN"/>
    <property type="match status" value="1"/>
</dbReference>
<dbReference type="Pfam" id="PF00072">
    <property type="entry name" value="Response_reg"/>
    <property type="match status" value="1"/>
</dbReference>
<comment type="caution">
    <text evidence="9">The sequence shown here is derived from an EMBL/GenBank/DDBJ whole genome shotgun (WGS) entry which is preliminary data.</text>
</comment>
<keyword evidence="10" id="KW-1185">Reference proteome</keyword>
<dbReference type="InterPro" id="IPR003661">
    <property type="entry name" value="HisK_dim/P_dom"/>
</dbReference>
<dbReference type="Gene3D" id="1.10.287.130">
    <property type="match status" value="1"/>
</dbReference>
<evidence type="ECO:0000313" key="10">
    <source>
        <dbReference type="Proteomes" id="UP001150830"/>
    </source>
</evidence>
<comment type="catalytic activity">
    <reaction evidence="1">
        <text>ATP + protein L-histidine = ADP + protein N-phospho-L-histidine.</text>
        <dbReference type="EC" id="2.7.13.3"/>
    </reaction>
</comment>
<dbReference type="SMART" id="SM00388">
    <property type="entry name" value="HisKA"/>
    <property type="match status" value="1"/>
</dbReference>
<dbReference type="Pfam" id="PF02518">
    <property type="entry name" value="HATPase_c"/>
    <property type="match status" value="1"/>
</dbReference>
<dbReference type="Gene3D" id="3.40.50.2300">
    <property type="match status" value="1"/>
</dbReference>
<dbReference type="Proteomes" id="UP001150830">
    <property type="component" value="Unassembled WGS sequence"/>
</dbReference>
<dbReference type="SUPFAM" id="SSF55874">
    <property type="entry name" value="ATPase domain of HSP90 chaperone/DNA topoisomerase II/histidine kinase"/>
    <property type="match status" value="1"/>
</dbReference>
<evidence type="ECO:0000256" key="2">
    <source>
        <dbReference type="ARBA" id="ARBA00012438"/>
    </source>
</evidence>
<accession>A0A9X3EEJ8</accession>
<dbReference type="InterPro" id="IPR036890">
    <property type="entry name" value="HATPase_C_sf"/>
</dbReference>
<dbReference type="GO" id="GO:0005524">
    <property type="term" value="F:ATP binding"/>
    <property type="evidence" value="ECO:0007669"/>
    <property type="project" value="UniProtKB-KW"/>
</dbReference>
<evidence type="ECO:0000256" key="4">
    <source>
        <dbReference type="ARBA" id="ARBA00023012"/>
    </source>
</evidence>
<dbReference type="CDD" id="cd00082">
    <property type="entry name" value="HisKA"/>
    <property type="match status" value="1"/>
</dbReference>
<name>A0A9X3EEJ8_9GAMM</name>
<dbReference type="SMART" id="SM00448">
    <property type="entry name" value="REC"/>
    <property type="match status" value="1"/>
</dbReference>
<dbReference type="FunFam" id="3.30.565.10:FF:000010">
    <property type="entry name" value="Sensor histidine kinase RcsC"/>
    <property type="match status" value="1"/>
</dbReference>
<dbReference type="InterPro" id="IPR005467">
    <property type="entry name" value="His_kinase_dom"/>
</dbReference>
<dbReference type="EC" id="2.7.13.3" evidence="2"/>
<gene>
    <name evidence="9" type="ORF">OUO13_12995</name>
</gene>
<dbReference type="InterPro" id="IPR001789">
    <property type="entry name" value="Sig_transdc_resp-reg_receiver"/>
</dbReference>
<dbReference type="AlphaFoldDB" id="A0A9X3EEJ8"/>
<dbReference type="PROSITE" id="PS50113">
    <property type="entry name" value="PAC"/>
    <property type="match status" value="1"/>
</dbReference>
<evidence type="ECO:0000259" key="8">
    <source>
        <dbReference type="PROSITE" id="PS50113"/>
    </source>
</evidence>
<dbReference type="Pfam" id="PF00512">
    <property type="entry name" value="HisKA"/>
    <property type="match status" value="1"/>
</dbReference>
<dbReference type="InterPro" id="IPR035965">
    <property type="entry name" value="PAS-like_dom_sf"/>
</dbReference>
<sequence length="523" mass="57970">MTEARRPDLESSLFWELWKHSPDNMFILRVAPDDFYIMNTNLAQREVVEELRDDTRTGQPLASVLPSDFYNMVTPNYRRCIAVRESIQYEESEQFTSNDVRYWSTMLCPILNNEGEVAFIFGISRNITALKRAQSRAENAAEEAERANRIKTAFLANMSHEMRTPLNGIKASAELLSGAVDEAERQGLCNLITQATEALTRLTSDILDYARIDAGHLKLEKKPFVLTDVVNDVHQLLRATAETRGLAFSWSLQPLPARGFQGDAGRLKQVLLNLAGNALKFTERGSVTIKGKFLGYQESRVLLEFEIEDTGIGIAAEDIGRLFQPFSQVDDSTTRRYQGSGLGLAISKDLVEKMGGSICVRSEPGVGACFSFSIPFEPCMDACCSQPSETQLNERSVAGLRVLLVEDNPINQMVTCKLLEKSGIVVTVAENGVQALDACRDLLFDAVLMDWHMPVMDGLDATREIRQLIGERALVPVIGLTASALPEDRTICLNAGMNEVITKPVNARLLIKTLGELARSSLQ</sequence>
<evidence type="ECO:0000259" key="6">
    <source>
        <dbReference type="PROSITE" id="PS50109"/>
    </source>
</evidence>
<dbReference type="PRINTS" id="PR00344">
    <property type="entry name" value="BCTRLSENSOR"/>
</dbReference>
<dbReference type="InterPro" id="IPR003594">
    <property type="entry name" value="HATPase_dom"/>
</dbReference>
<dbReference type="Pfam" id="PF08448">
    <property type="entry name" value="PAS_4"/>
    <property type="match status" value="1"/>
</dbReference>
<reference evidence="9" key="1">
    <citation type="submission" date="2022-11" db="EMBL/GenBank/DDBJ databases">
        <title>Parathalassolutuus dongxingensis gen. nov., sp. nov., a novel member of family Oceanospirillaceae isolated from a coastal shrimp pond in Guangxi, China.</title>
        <authorList>
            <person name="Chen H."/>
        </authorList>
    </citation>
    <scope>NUCLEOTIDE SEQUENCE</scope>
    <source>
        <strain evidence="9">G-43</strain>
    </source>
</reference>
<dbReference type="InterPro" id="IPR036097">
    <property type="entry name" value="HisK_dim/P_sf"/>
</dbReference>
<keyword evidence="4" id="KW-0902">Two-component regulatory system</keyword>
<dbReference type="SUPFAM" id="SSF52172">
    <property type="entry name" value="CheY-like"/>
    <property type="match status" value="1"/>
</dbReference>
<dbReference type="PANTHER" id="PTHR45339">
    <property type="entry name" value="HYBRID SIGNAL TRANSDUCTION HISTIDINE KINASE J"/>
    <property type="match status" value="1"/>
</dbReference>
<dbReference type="InterPro" id="IPR013656">
    <property type="entry name" value="PAS_4"/>
</dbReference>